<keyword evidence="6 8" id="KW-1133">Transmembrane helix</keyword>
<evidence type="ECO:0000256" key="8">
    <source>
        <dbReference type="SAM" id="Phobius"/>
    </source>
</evidence>
<evidence type="ECO:0000313" key="11">
    <source>
        <dbReference type="Proteomes" id="UP000564644"/>
    </source>
</evidence>
<comment type="subcellular location">
    <subcellularLocation>
        <location evidence="1">Cell membrane</location>
        <topology evidence="1">Multi-pass membrane protein</topology>
    </subcellularLocation>
</comment>
<proteinExistence type="inferred from homology"/>
<dbReference type="RefSeq" id="WP_185129986.1">
    <property type="nucleotide sequence ID" value="NZ_JACJVO010000019.1"/>
</dbReference>
<dbReference type="InterPro" id="IPR004638">
    <property type="entry name" value="EmrB-like"/>
</dbReference>
<dbReference type="Gene3D" id="1.20.1250.20">
    <property type="entry name" value="MFS general substrate transporter like domains"/>
    <property type="match status" value="1"/>
</dbReference>
<evidence type="ECO:0000313" key="10">
    <source>
        <dbReference type="EMBL" id="MBB6732314.1"/>
    </source>
</evidence>
<protein>
    <submittedName>
        <fullName evidence="10">DHA2 family efflux MFS transporter permease subunit</fullName>
    </submittedName>
</protein>
<dbReference type="PANTHER" id="PTHR42718:SF9">
    <property type="entry name" value="MAJOR FACILITATOR SUPERFAMILY MULTIDRUG TRANSPORTER MFSC"/>
    <property type="match status" value="1"/>
</dbReference>
<dbReference type="InterPro" id="IPR036259">
    <property type="entry name" value="MFS_trans_sf"/>
</dbReference>
<keyword evidence="5 8" id="KW-0812">Transmembrane</keyword>
<dbReference type="PROSITE" id="PS50850">
    <property type="entry name" value="MFS"/>
    <property type="match status" value="1"/>
</dbReference>
<evidence type="ECO:0000256" key="1">
    <source>
        <dbReference type="ARBA" id="ARBA00004651"/>
    </source>
</evidence>
<evidence type="ECO:0000256" key="4">
    <source>
        <dbReference type="ARBA" id="ARBA00022475"/>
    </source>
</evidence>
<dbReference type="Gene3D" id="1.20.1720.10">
    <property type="entry name" value="Multidrug resistance protein D"/>
    <property type="match status" value="1"/>
</dbReference>
<keyword evidence="4" id="KW-1003">Cell membrane</keyword>
<dbReference type="Pfam" id="PF07690">
    <property type="entry name" value="MFS_1"/>
    <property type="match status" value="1"/>
</dbReference>
<feature type="transmembrane region" description="Helical" evidence="8">
    <location>
        <begin position="141"/>
        <end position="161"/>
    </location>
</feature>
<dbReference type="InterPro" id="IPR020846">
    <property type="entry name" value="MFS_dom"/>
</dbReference>
<evidence type="ECO:0000256" key="2">
    <source>
        <dbReference type="ARBA" id="ARBA00008537"/>
    </source>
</evidence>
<dbReference type="CDD" id="cd17503">
    <property type="entry name" value="MFS_LmrB_MDR_like"/>
    <property type="match status" value="1"/>
</dbReference>
<feature type="transmembrane region" description="Helical" evidence="8">
    <location>
        <begin position="336"/>
        <end position="355"/>
    </location>
</feature>
<feature type="transmembrane region" description="Helical" evidence="8">
    <location>
        <begin position="307"/>
        <end position="324"/>
    </location>
</feature>
<gene>
    <name evidence="10" type="ORF">H7C18_15445</name>
</gene>
<feature type="transmembrane region" description="Helical" evidence="8">
    <location>
        <begin position="114"/>
        <end position="134"/>
    </location>
</feature>
<organism evidence="10 11">
    <name type="scientific">Cohnella zeiphila</name>
    <dbReference type="NCBI Taxonomy" id="2761120"/>
    <lineage>
        <taxon>Bacteria</taxon>
        <taxon>Bacillati</taxon>
        <taxon>Bacillota</taxon>
        <taxon>Bacilli</taxon>
        <taxon>Bacillales</taxon>
        <taxon>Paenibacillaceae</taxon>
        <taxon>Cohnella</taxon>
    </lineage>
</organism>
<feature type="domain" description="Major facilitator superfamily (MFS) profile" evidence="9">
    <location>
        <begin position="18"/>
        <end position="479"/>
    </location>
</feature>
<dbReference type="InterPro" id="IPR011701">
    <property type="entry name" value="MFS"/>
</dbReference>
<keyword evidence="11" id="KW-1185">Reference proteome</keyword>
<dbReference type="Proteomes" id="UP000564644">
    <property type="component" value="Unassembled WGS sequence"/>
</dbReference>
<feature type="transmembrane region" description="Helical" evidence="8">
    <location>
        <begin position="56"/>
        <end position="76"/>
    </location>
</feature>
<evidence type="ECO:0000256" key="3">
    <source>
        <dbReference type="ARBA" id="ARBA00022448"/>
    </source>
</evidence>
<feature type="transmembrane region" description="Helical" evidence="8">
    <location>
        <begin position="173"/>
        <end position="192"/>
    </location>
</feature>
<evidence type="ECO:0000256" key="5">
    <source>
        <dbReference type="ARBA" id="ARBA00022692"/>
    </source>
</evidence>
<dbReference type="GO" id="GO:0022857">
    <property type="term" value="F:transmembrane transporter activity"/>
    <property type="evidence" value="ECO:0007669"/>
    <property type="project" value="InterPro"/>
</dbReference>
<dbReference type="GO" id="GO:0005886">
    <property type="term" value="C:plasma membrane"/>
    <property type="evidence" value="ECO:0007669"/>
    <property type="project" value="UniProtKB-SubCell"/>
</dbReference>
<evidence type="ECO:0000256" key="6">
    <source>
        <dbReference type="ARBA" id="ARBA00022989"/>
    </source>
</evidence>
<feature type="transmembrane region" description="Helical" evidence="8">
    <location>
        <begin position="204"/>
        <end position="223"/>
    </location>
</feature>
<dbReference type="EMBL" id="JACJVO010000019">
    <property type="protein sequence ID" value="MBB6732314.1"/>
    <property type="molecule type" value="Genomic_DNA"/>
</dbReference>
<sequence length="497" mass="53082">MSTNLKADSGGGVRKGPILFIMILGAFLATLNQTVMSVAVPELMTDFDISATTAQWLTTGYMLVNGVLIPITAFLMQRFSTRQLFQASMILFLAGTVVSAVSTGFPVLLAGRLIQAAGAGIIMPLLMNVILTLFPPEKRGAAMGTMGLAIIFAPAIGPTLAGYVLENYAWQTMFYAMIPLVLLVIVLAYIYLKNVSERVASKVDILGVLLSTIGFGAVLYGFSRAGSEGWSSSEVIVSLIAGVIALALFTWKQLASKNPLLDLRAFKYNMFTLTTIINIAVTMMMYADMMLLPLYLQNARGYTAMESGLLMLPGSLLMGFMMPVTGRLFDRFGAKWLSVIGMAITIGTTIGFVNLTDSTSYTYLVLMSTGRRFGMALFLMPITTAGLNQLPSRLNAHGTAISNTIKQVAGAVGTSLLVTVMTNRTATHLKDMAASGSGGSQDHMILESTIKGINDAYLVIIGIGIVGLLLAFFIKRTGQTAEAKKADPAVEVQATEA</sequence>
<dbReference type="NCBIfam" id="TIGR00711">
    <property type="entry name" value="efflux_EmrB"/>
    <property type="match status" value="1"/>
</dbReference>
<feature type="transmembrane region" description="Helical" evidence="8">
    <location>
        <begin position="88"/>
        <end position="108"/>
    </location>
</feature>
<feature type="transmembrane region" description="Helical" evidence="8">
    <location>
        <begin position="456"/>
        <end position="474"/>
    </location>
</feature>
<feature type="transmembrane region" description="Helical" evidence="8">
    <location>
        <begin position="266"/>
        <end position="287"/>
    </location>
</feature>
<dbReference type="PRINTS" id="PR01036">
    <property type="entry name" value="TCRTETB"/>
</dbReference>
<dbReference type="PANTHER" id="PTHR42718">
    <property type="entry name" value="MAJOR FACILITATOR SUPERFAMILY MULTIDRUG TRANSPORTER MFSC"/>
    <property type="match status" value="1"/>
</dbReference>
<evidence type="ECO:0000256" key="7">
    <source>
        <dbReference type="ARBA" id="ARBA00023136"/>
    </source>
</evidence>
<comment type="similarity">
    <text evidence="2">Belongs to the major facilitator superfamily. EmrB family.</text>
</comment>
<feature type="transmembrane region" description="Helical" evidence="8">
    <location>
        <begin position="235"/>
        <end position="254"/>
    </location>
</feature>
<keyword evidence="3" id="KW-0813">Transport</keyword>
<reference evidence="10 11" key="1">
    <citation type="submission" date="2020-08" db="EMBL/GenBank/DDBJ databases">
        <title>Cohnella phylogeny.</title>
        <authorList>
            <person name="Dunlap C."/>
        </authorList>
    </citation>
    <scope>NUCLEOTIDE SEQUENCE [LARGE SCALE GENOMIC DNA]</scope>
    <source>
        <strain evidence="10 11">CBP 2801</strain>
    </source>
</reference>
<name>A0A7X0SNW4_9BACL</name>
<accession>A0A7X0SNW4</accession>
<keyword evidence="7 8" id="KW-0472">Membrane</keyword>
<feature type="transmembrane region" description="Helical" evidence="8">
    <location>
        <begin position="18"/>
        <end position="36"/>
    </location>
</feature>
<comment type="caution">
    <text evidence="10">The sequence shown here is derived from an EMBL/GenBank/DDBJ whole genome shotgun (WGS) entry which is preliminary data.</text>
</comment>
<dbReference type="SUPFAM" id="SSF103473">
    <property type="entry name" value="MFS general substrate transporter"/>
    <property type="match status" value="1"/>
</dbReference>
<evidence type="ECO:0000259" key="9">
    <source>
        <dbReference type="PROSITE" id="PS50850"/>
    </source>
</evidence>
<dbReference type="AlphaFoldDB" id="A0A7X0SNW4"/>